<evidence type="ECO:0000256" key="14">
    <source>
        <dbReference type="ARBA" id="ARBA00053996"/>
    </source>
</evidence>
<evidence type="ECO:0000256" key="2">
    <source>
        <dbReference type="ARBA" id="ARBA00006460"/>
    </source>
</evidence>
<dbReference type="GO" id="GO:0005736">
    <property type="term" value="C:RNA polymerase I complex"/>
    <property type="evidence" value="ECO:0007669"/>
    <property type="project" value="TreeGrafter"/>
</dbReference>
<keyword evidence="11 15" id="KW-0804">Transcription</keyword>
<evidence type="ECO:0000256" key="10">
    <source>
        <dbReference type="ARBA" id="ARBA00022842"/>
    </source>
</evidence>
<dbReference type="Pfam" id="PF00623">
    <property type="entry name" value="RNA_pol_Rpb1_2"/>
    <property type="match status" value="1"/>
</dbReference>
<dbReference type="GO" id="GO:0006351">
    <property type="term" value="P:DNA-templated transcription"/>
    <property type="evidence" value="ECO:0007669"/>
    <property type="project" value="InterPro"/>
</dbReference>
<dbReference type="Pfam" id="PF04998">
    <property type="entry name" value="RNA_pol_Rpb1_5"/>
    <property type="match status" value="1"/>
</dbReference>
<evidence type="ECO:0000313" key="18">
    <source>
        <dbReference type="Proteomes" id="UP000887566"/>
    </source>
</evidence>
<dbReference type="FunFam" id="1.10.274.100:FF:000012">
    <property type="entry name" value="DNA-directed RNA polymerase subunit"/>
    <property type="match status" value="1"/>
</dbReference>
<dbReference type="EC" id="2.7.7.6" evidence="15"/>
<dbReference type="WBParaSite" id="PSAMB.scaffold181size68490.g3039.t1">
    <property type="protein sequence ID" value="PSAMB.scaffold181size68490.g3039.t1"/>
    <property type="gene ID" value="PSAMB.scaffold181size68490.g3039"/>
</dbReference>
<dbReference type="SUPFAM" id="SSF64484">
    <property type="entry name" value="beta and beta-prime subunits of DNA dependent RNA-polymerase"/>
    <property type="match status" value="1"/>
</dbReference>
<evidence type="ECO:0000256" key="9">
    <source>
        <dbReference type="ARBA" id="ARBA00022833"/>
    </source>
</evidence>
<dbReference type="Gene3D" id="1.10.150.390">
    <property type="match status" value="1"/>
</dbReference>
<feature type="compositionally biased region" description="Basic and acidic residues" evidence="16">
    <location>
        <begin position="1448"/>
        <end position="1459"/>
    </location>
</feature>
<dbReference type="Pfam" id="PF04983">
    <property type="entry name" value="RNA_pol_Rpb1_3"/>
    <property type="match status" value="1"/>
</dbReference>
<comment type="catalytic activity">
    <reaction evidence="13 15">
        <text>RNA(n) + a ribonucleoside 5'-triphosphate = RNA(n+1) + diphosphate</text>
        <dbReference type="Rhea" id="RHEA:21248"/>
        <dbReference type="Rhea" id="RHEA-COMP:14527"/>
        <dbReference type="Rhea" id="RHEA-COMP:17342"/>
        <dbReference type="ChEBI" id="CHEBI:33019"/>
        <dbReference type="ChEBI" id="CHEBI:61557"/>
        <dbReference type="ChEBI" id="CHEBI:140395"/>
        <dbReference type="EC" id="2.7.7.6"/>
    </reaction>
</comment>
<keyword evidence="9" id="KW-0862">Zinc</keyword>
<keyword evidence="18" id="KW-1185">Reference proteome</keyword>
<dbReference type="PANTHER" id="PTHR19376:SF11">
    <property type="entry name" value="DNA-DIRECTED RNA POLYMERASE I SUBUNIT RPA1"/>
    <property type="match status" value="1"/>
</dbReference>
<comment type="subcellular location">
    <subcellularLocation>
        <location evidence="1">Nucleus</location>
        <location evidence="1">Nucleolus</location>
    </subcellularLocation>
</comment>
<keyword evidence="10" id="KW-0460">Magnesium</keyword>
<evidence type="ECO:0000259" key="17">
    <source>
        <dbReference type="SMART" id="SM00663"/>
    </source>
</evidence>
<dbReference type="Gene3D" id="3.30.1490.180">
    <property type="entry name" value="RNA polymerase ii"/>
    <property type="match status" value="1"/>
</dbReference>
<evidence type="ECO:0000256" key="13">
    <source>
        <dbReference type="ARBA" id="ARBA00048552"/>
    </source>
</evidence>
<feature type="region of interest" description="Disordered" evidence="16">
    <location>
        <begin position="1405"/>
        <end position="1514"/>
    </location>
</feature>
<protein>
    <recommendedName>
        <fullName evidence="15">DNA-directed RNA polymerase subunit</fullName>
        <ecNumber evidence="15">2.7.7.6</ecNumber>
    </recommendedName>
</protein>
<proteinExistence type="inferred from homology"/>
<dbReference type="InterPro" id="IPR047107">
    <property type="entry name" value="DNA-dir_RNA_pol1_lsu_C"/>
</dbReference>
<evidence type="ECO:0000313" key="19">
    <source>
        <dbReference type="WBParaSite" id="PSAMB.scaffold181size68490.g3039.t1"/>
    </source>
</evidence>
<comment type="function">
    <text evidence="14">DNA-dependent RNA polymerase catalyzes the transcription of DNA into RNA using the four ribonucleoside triphosphates as substrates. Largest and catalytic core component of RNA polymerase I which synthesizes ribosomal RNA precursors. Forms the polymerase active center together with the second largest subunit. A single stranded DNA template strand of the promoter is positioned within the central active site cleft of Pol I. A bridging helix emanates from RPA1 and crosses the cleft near the catalytic site and is thought to promote translocation of Pol I by acting as a ratchet that moves the RNA-DNA hybrid through the active site by switching from straight to bent conformations at each step of nucleotide addition.</text>
</comment>
<dbReference type="GO" id="GO:0046872">
    <property type="term" value="F:metal ion binding"/>
    <property type="evidence" value="ECO:0007669"/>
    <property type="project" value="UniProtKB-KW"/>
</dbReference>
<evidence type="ECO:0000256" key="1">
    <source>
        <dbReference type="ARBA" id="ARBA00004604"/>
    </source>
</evidence>
<dbReference type="InterPro" id="IPR038120">
    <property type="entry name" value="Rpb1_funnel_sf"/>
</dbReference>
<dbReference type="InterPro" id="IPR042102">
    <property type="entry name" value="RNA_pol_Rpb1_3_sf"/>
</dbReference>
<comment type="subunit">
    <text evidence="3">Component of the RNA polymerase I (Pol I) complex consisting of at least 13 subunits.</text>
</comment>
<dbReference type="InterPro" id="IPR007080">
    <property type="entry name" value="RNA_pol_Rpb1_1"/>
</dbReference>
<sequence length="1749" mass="196404">MDIGRIAPGKEPFTCFTKLQFRSYYPHEVRELSVVKITETKTFDEVGHPIRGGLYDPLMGPNEIFDLCETCHQYGAHCPGHLGHIQLDVPVFNPVLFNFTFQLLKGTCVQCHRFSCNASGLAAKLLLAQLRCIELGMVAVAQELEAAVKTEADTAAEDMERRTISQDMNALESLDALIVQLTGRSIESFSSEEIKPMRNAVEMKMALMRAFTRDHLFKRRTKCPLCKRRNATFRNDGGRCILLDFSVTSGYSKAKSEVTRPRARQPKKQPTWEAGDDLMHEDIEDTLTKEYSRSDAAVTYADPVEYSGSTSLDAQMASVTNGTCEKLAWRGAEVREHFRLLWQQDGHLLERLFPLFEALKDTGKKNACPMDVLFCELVPVPPTKYRPIRLFKGEKFENPQTANLRKLLEATETVRGIHMIMSGSKNQALADLITQRVPGKDMSTKMHNAYIQLQTRMSAIYDSDLDRTVDERQRIPGIKQLLEKKQGLFRMNMMGKRVNFACRSVITPDPYLDVDEIGIPDIFAKRLTFTEPVNVINLPRLRKLVNNGPLQHPGANFIYKLAGSKQALPADKPEERQGIARRLMPPDGTRLRAAASVLRHLDRGDMMLMNRQPTLHKPSIMGHRARVLKGQRALRMNYAPCKSYNADFDGDEMNGHLVQSRIAQAEVGELATVGMQYLVPKDGTPILGLIQDHVVSGVLLTLKDRFFTKEDYHHLVLAAFAESSQRFNMLPPAMLKPKLLWTGKQVISTLILNVIPKDRQPLNLKGKAKTSVGNWQVAGFPAPKLEMSETEVVIRQGELLCGVMDKAHYGATQYGLVHCCYELYGPKVAIKLLSCFSRLFTTYLQFHGFTLGVADILVTEKANRKRARAIKKLRKAGDAVVKTVFNLPADVSDETITHVLATAYCNPRGETGDVKQLDYCMKQAMDVFNDMINKACVPHGLIRPFPTNSLQLMIQSGAKGTMVNSMQISCGLGQIELEGHRPPVTAAGRTLPSFRCFDPSPRAGGFVDQRFLTGVNPQELFFHTMAGREGLIDTAVKTSRSGYLQRCIIKHLEGIVVHYDSTARDHDNSVIQFRYGEDGMDVGKVQFLKNSQYPFLEDNLDATRASAVPEHVRDTDWKVTRTERQFRKVKKWKSAHYVSDKQYRSGFLEFCQEKQVEKGIMAKAALMKRWYKFSPEDRAAYEARTGGKCPDSVDQLFNSTRSLGALSEKLLEEIDNYIVKADSIEVMRRALYWKGLRAQCDPGENVGLLAAQSIGEPSTQMTLNTFHFAGRGEMNVTLGIPRLREILMTASKSIATPSAQIIAFPGVEKATVERIKRELDRVYLKQLIKKFTLEERINITESESYRRYSLTLHVMRTKSRDAGARHVSRRKVLGEIERRFARLVGQAIMRRYQDVLDHQELTHRKMRAGNEKAGLGGGDEDDGKPTTSAPVDEGMSSDEEGGVDLDAGEARLKTRHGDDNEYEGEDDDKQEVEPDAENEEEALSDSEAEPEDGDQVQNGGDADRTMTAADEKPNKQVNAMRLQLVLRASELIVDYSYDTESDRWCTIVFQLPLRSKSKLDVAAIVSREVDSFVVCQTAGIEKCVLREDNDRFILQTQGINLQAFFKHADVLDVRKVSANDIQLILNSYGVEAAARAIVKEVNGVFGCYGIEVNPRHLTLTADYMTFTGQIQPFSRMYMATSASPLQKMTFETTTNFMRDALVSGQDDHLMSPSARIVMGQLIRGGTGAFDLLMPMRTALGQTEKVKLRL</sequence>
<reference evidence="19" key="1">
    <citation type="submission" date="2022-11" db="UniProtKB">
        <authorList>
            <consortium name="WormBaseParasite"/>
        </authorList>
    </citation>
    <scope>IDENTIFICATION</scope>
</reference>
<dbReference type="CDD" id="cd01435">
    <property type="entry name" value="RNAP_I_RPA1_N"/>
    <property type="match status" value="1"/>
</dbReference>
<organism evidence="18 19">
    <name type="scientific">Plectus sambesii</name>
    <dbReference type="NCBI Taxonomy" id="2011161"/>
    <lineage>
        <taxon>Eukaryota</taxon>
        <taxon>Metazoa</taxon>
        <taxon>Ecdysozoa</taxon>
        <taxon>Nematoda</taxon>
        <taxon>Chromadorea</taxon>
        <taxon>Plectida</taxon>
        <taxon>Plectina</taxon>
        <taxon>Plectoidea</taxon>
        <taxon>Plectidae</taxon>
        <taxon>Plectus</taxon>
    </lineage>
</organism>
<dbReference type="GO" id="GO:0003899">
    <property type="term" value="F:DNA-directed RNA polymerase activity"/>
    <property type="evidence" value="ECO:0007669"/>
    <property type="project" value="UniProtKB-EC"/>
</dbReference>
<evidence type="ECO:0000256" key="11">
    <source>
        <dbReference type="ARBA" id="ARBA00023163"/>
    </source>
</evidence>
<evidence type="ECO:0000256" key="6">
    <source>
        <dbReference type="ARBA" id="ARBA00022679"/>
    </source>
</evidence>
<dbReference type="InterPro" id="IPR006592">
    <property type="entry name" value="RNA_pol_N"/>
</dbReference>
<dbReference type="Gene3D" id="1.10.132.30">
    <property type="match status" value="1"/>
</dbReference>
<dbReference type="Proteomes" id="UP000887566">
    <property type="component" value="Unplaced"/>
</dbReference>
<keyword evidence="8" id="KW-0479">Metal-binding</keyword>
<evidence type="ECO:0000256" key="7">
    <source>
        <dbReference type="ARBA" id="ARBA00022695"/>
    </source>
</evidence>
<keyword evidence="6 15" id="KW-0808">Transferase</keyword>
<accession>A0A914VDK0</accession>
<dbReference type="InterPro" id="IPR044893">
    <property type="entry name" value="RNA_pol_Rpb1_clamp_domain"/>
</dbReference>
<dbReference type="Gene3D" id="6.10.250.2940">
    <property type="match status" value="1"/>
</dbReference>
<dbReference type="CDD" id="cd02735">
    <property type="entry name" value="RNAP_I_Rpa1_C"/>
    <property type="match status" value="1"/>
</dbReference>
<evidence type="ECO:0000256" key="15">
    <source>
        <dbReference type="RuleBase" id="RU004279"/>
    </source>
</evidence>
<dbReference type="Gene3D" id="1.10.274.100">
    <property type="entry name" value="RNA polymerase Rpb1, domain 3"/>
    <property type="match status" value="1"/>
</dbReference>
<dbReference type="FunFam" id="4.10.860.120:FF:000017">
    <property type="entry name" value="DNA-directed RNA polymerase subunit"/>
    <property type="match status" value="1"/>
</dbReference>
<dbReference type="PANTHER" id="PTHR19376">
    <property type="entry name" value="DNA-DIRECTED RNA POLYMERASE"/>
    <property type="match status" value="1"/>
</dbReference>
<evidence type="ECO:0000256" key="4">
    <source>
        <dbReference type="ARBA" id="ARBA00022478"/>
    </source>
</evidence>
<feature type="compositionally biased region" description="Basic and acidic residues" evidence="16">
    <location>
        <begin position="1501"/>
        <end position="1514"/>
    </location>
</feature>
<evidence type="ECO:0000256" key="3">
    <source>
        <dbReference type="ARBA" id="ARBA00011251"/>
    </source>
</evidence>
<keyword evidence="4 15" id="KW-0240">DNA-directed RNA polymerase</keyword>
<dbReference type="Gene3D" id="2.40.40.20">
    <property type="match status" value="1"/>
</dbReference>
<dbReference type="SMART" id="SM00663">
    <property type="entry name" value="RPOLA_N"/>
    <property type="match status" value="1"/>
</dbReference>
<evidence type="ECO:0000256" key="16">
    <source>
        <dbReference type="SAM" id="MobiDB-lite"/>
    </source>
</evidence>
<feature type="compositionally biased region" description="Acidic residues" evidence="16">
    <location>
        <begin position="1460"/>
        <end position="1494"/>
    </location>
</feature>
<feature type="domain" description="RNA polymerase N-terminal" evidence="17">
    <location>
        <begin position="371"/>
        <end position="701"/>
    </location>
</feature>
<dbReference type="Pfam" id="PF04997">
    <property type="entry name" value="RNA_pol_Rpb1_1"/>
    <property type="match status" value="1"/>
</dbReference>
<dbReference type="Gene3D" id="4.10.860.120">
    <property type="entry name" value="RNA polymerase II, clamp domain"/>
    <property type="match status" value="1"/>
</dbReference>
<dbReference type="Gene3D" id="6.20.50.80">
    <property type="match status" value="1"/>
</dbReference>
<dbReference type="InterPro" id="IPR007066">
    <property type="entry name" value="RNA_pol_Rpb1_3"/>
</dbReference>
<dbReference type="InterPro" id="IPR007083">
    <property type="entry name" value="RNA_pol_Rpb1_4"/>
</dbReference>
<keyword evidence="5" id="KW-0597">Phosphoprotein</keyword>
<dbReference type="GO" id="GO:0003677">
    <property type="term" value="F:DNA binding"/>
    <property type="evidence" value="ECO:0007669"/>
    <property type="project" value="InterPro"/>
</dbReference>
<dbReference type="InterPro" id="IPR000722">
    <property type="entry name" value="RNA_pol_asu"/>
</dbReference>
<feature type="compositionally biased region" description="Acidic residues" evidence="16">
    <location>
        <begin position="1435"/>
        <end position="1447"/>
    </location>
</feature>
<evidence type="ECO:0000256" key="5">
    <source>
        <dbReference type="ARBA" id="ARBA00022553"/>
    </source>
</evidence>
<dbReference type="InterPro" id="IPR007081">
    <property type="entry name" value="RNA_pol_Rpb1_5"/>
</dbReference>
<evidence type="ECO:0000256" key="12">
    <source>
        <dbReference type="ARBA" id="ARBA00023242"/>
    </source>
</evidence>
<comment type="similarity">
    <text evidence="2 15">Belongs to the RNA polymerase beta' chain family.</text>
</comment>
<evidence type="ECO:0000256" key="8">
    <source>
        <dbReference type="ARBA" id="ARBA00022723"/>
    </source>
</evidence>
<dbReference type="Gene3D" id="3.30.70.2850">
    <property type="match status" value="1"/>
</dbReference>
<keyword evidence="7 15" id="KW-0548">Nucleotidyltransferase</keyword>
<keyword evidence="12" id="KW-0539">Nucleus</keyword>
<dbReference type="InterPro" id="IPR045867">
    <property type="entry name" value="DNA-dir_RpoC_beta_prime"/>
</dbReference>
<dbReference type="InterPro" id="IPR015699">
    <property type="entry name" value="DNA-dir_RNA_pol1_lsu_N"/>
</dbReference>
<dbReference type="Pfam" id="PF05000">
    <property type="entry name" value="RNA_pol_Rpb1_4"/>
    <property type="match status" value="1"/>
</dbReference>
<name>A0A914VDK0_9BILA</name>